<comment type="similarity">
    <text evidence="13">Belongs to the polysaccharide monooxygenase AA9 family.</text>
</comment>
<evidence type="ECO:0000256" key="4">
    <source>
        <dbReference type="ARBA" id="ARBA00022723"/>
    </source>
</evidence>
<accession>A0A4U6XBT3</accession>
<keyword evidence="12" id="KW-0624">Polysaccharide degradation</keyword>
<dbReference type="InterPro" id="IPR049892">
    <property type="entry name" value="AA9"/>
</dbReference>
<evidence type="ECO:0000256" key="8">
    <source>
        <dbReference type="ARBA" id="ARBA00023008"/>
    </source>
</evidence>
<name>A0A4U6XBT3_9PEZI</name>
<evidence type="ECO:0000256" key="13">
    <source>
        <dbReference type="ARBA" id="ARBA00044502"/>
    </source>
</evidence>
<protein>
    <recommendedName>
        <fullName evidence="15">lytic cellulose monooxygenase (C4-dehydrogenating)</fullName>
        <ecNumber evidence="15">1.14.99.56</ecNumber>
    </recommendedName>
</protein>
<evidence type="ECO:0000256" key="2">
    <source>
        <dbReference type="ARBA" id="ARBA00004613"/>
    </source>
</evidence>
<evidence type="ECO:0000256" key="3">
    <source>
        <dbReference type="ARBA" id="ARBA00022525"/>
    </source>
</evidence>
<evidence type="ECO:0000256" key="10">
    <source>
        <dbReference type="ARBA" id="ARBA00023157"/>
    </source>
</evidence>
<dbReference type="GO" id="GO:0046872">
    <property type="term" value="F:metal ion binding"/>
    <property type="evidence" value="ECO:0007669"/>
    <property type="project" value="UniProtKB-KW"/>
</dbReference>
<dbReference type="EMBL" id="PJEX01000233">
    <property type="protein sequence ID" value="TKW52532.1"/>
    <property type="molecule type" value="Genomic_DNA"/>
</dbReference>
<feature type="compositionally biased region" description="Pro residues" evidence="16">
    <location>
        <begin position="264"/>
        <end position="284"/>
    </location>
</feature>
<sequence length="354" mass="37345">MRSVAFLAAAAVVPQAMAHYVFPTLIHNGEQTERYQFVRQAKNSNSPVEDVLSEGIVCNKGGNDDDVLAKTQTRPVNAGDELGFIVENDMGHPGPLSVYLSKAPSAVNTYKGDGDWFKIYDLTTTEITEAGLQWGSYTGGSGLRNFTFTLPAEVPTGEYLVRAEHIGLHGAGTKGGAQFYIACAQISVTGAASGTPAPTVKLPGAYTGDEPGILLNIYYPAPTSYTPPGPATWPNACEDHTANLLGQTSDGDCTGSTGGGNTTRPPPTRPPTTPPANPTRPAPVPSAGIPDYNGGNTTAPTNPTTPVPSNQPKPDDDDNDYEKENGDDDDDDCKKSAARRRARSLRRRAARAAL</sequence>
<evidence type="ECO:0000256" key="16">
    <source>
        <dbReference type="SAM" id="MobiDB-lite"/>
    </source>
</evidence>
<proteinExistence type="inferred from homology"/>
<keyword evidence="20" id="KW-1185">Reference proteome</keyword>
<feature type="region of interest" description="Disordered" evidence="16">
    <location>
        <begin position="230"/>
        <end position="354"/>
    </location>
</feature>
<dbReference type="CDD" id="cd21175">
    <property type="entry name" value="LPMO_AA9"/>
    <property type="match status" value="1"/>
</dbReference>
<dbReference type="Gene3D" id="2.70.50.70">
    <property type="match status" value="1"/>
</dbReference>
<evidence type="ECO:0000259" key="18">
    <source>
        <dbReference type="Pfam" id="PF03443"/>
    </source>
</evidence>
<keyword evidence="9" id="KW-0503">Monooxygenase</keyword>
<dbReference type="PANTHER" id="PTHR33353">
    <property type="entry name" value="PUTATIVE (AFU_ORTHOLOGUE AFUA_1G12560)-RELATED"/>
    <property type="match status" value="1"/>
</dbReference>
<dbReference type="GO" id="GO:0004497">
    <property type="term" value="F:monooxygenase activity"/>
    <property type="evidence" value="ECO:0007669"/>
    <property type="project" value="UniProtKB-KW"/>
</dbReference>
<organism evidence="19 20">
    <name type="scientific">Colletotrichum tanaceti</name>
    <dbReference type="NCBI Taxonomy" id="1306861"/>
    <lineage>
        <taxon>Eukaryota</taxon>
        <taxon>Fungi</taxon>
        <taxon>Dikarya</taxon>
        <taxon>Ascomycota</taxon>
        <taxon>Pezizomycotina</taxon>
        <taxon>Sordariomycetes</taxon>
        <taxon>Hypocreomycetidae</taxon>
        <taxon>Glomerellales</taxon>
        <taxon>Glomerellaceae</taxon>
        <taxon>Colletotrichum</taxon>
        <taxon>Colletotrichum destructivum species complex</taxon>
    </lineage>
</organism>
<evidence type="ECO:0000256" key="11">
    <source>
        <dbReference type="ARBA" id="ARBA00023277"/>
    </source>
</evidence>
<dbReference type="EC" id="1.14.99.56" evidence="15"/>
<evidence type="ECO:0000256" key="7">
    <source>
        <dbReference type="ARBA" id="ARBA00023002"/>
    </source>
</evidence>
<keyword evidence="5 17" id="KW-0732">Signal</keyword>
<dbReference type="InterPro" id="IPR005103">
    <property type="entry name" value="AA9_LPMO"/>
</dbReference>
<keyword evidence="8" id="KW-0186">Copper</keyword>
<evidence type="ECO:0000313" key="20">
    <source>
        <dbReference type="Proteomes" id="UP000310108"/>
    </source>
</evidence>
<keyword evidence="3" id="KW-0964">Secreted</keyword>
<gene>
    <name evidence="19" type="primary">eglD</name>
    <name evidence="19" type="ORF">CTA1_8785</name>
</gene>
<keyword evidence="11" id="KW-0119">Carbohydrate metabolism</keyword>
<feature type="compositionally biased region" description="Polar residues" evidence="16">
    <location>
        <begin position="244"/>
        <end position="255"/>
    </location>
</feature>
<evidence type="ECO:0000256" key="17">
    <source>
        <dbReference type="SAM" id="SignalP"/>
    </source>
</evidence>
<dbReference type="GO" id="GO:0005576">
    <property type="term" value="C:extracellular region"/>
    <property type="evidence" value="ECO:0007669"/>
    <property type="project" value="UniProtKB-SubCell"/>
</dbReference>
<evidence type="ECO:0000256" key="12">
    <source>
        <dbReference type="ARBA" id="ARBA00023326"/>
    </source>
</evidence>
<evidence type="ECO:0000256" key="1">
    <source>
        <dbReference type="ARBA" id="ARBA00001973"/>
    </source>
</evidence>
<comment type="cofactor">
    <cofactor evidence="1">
        <name>Cu(2+)</name>
        <dbReference type="ChEBI" id="CHEBI:29036"/>
    </cofactor>
</comment>
<feature type="signal peptide" evidence="17">
    <location>
        <begin position="1"/>
        <end position="18"/>
    </location>
</feature>
<keyword evidence="4" id="KW-0479">Metal-binding</keyword>
<evidence type="ECO:0000256" key="5">
    <source>
        <dbReference type="ARBA" id="ARBA00022729"/>
    </source>
</evidence>
<keyword evidence="7" id="KW-0560">Oxidoreductase</keyword>
<evidence type="ECO:0000313" key="19">
    <source>
        <dbReference type="EMBL" id="TKW52532.1"/>
    </source>
</evidence>
<feature type="chain" id="PRO_5020713013" description="lytic cellulose monooxygenase (C4-dehydrogenating)" evidence="17">
    <location>
        <begin position="19"/>
        <end position="354"/>
    </location>
</feature>
<feature type="domain" description="Auxiliary Activity family 9 catalytic" evidence="18">
    <location>
        <begin position="19"/>
        <end position="225"/>
    </location>
</feature>
<dbReference type="PANTHER" id="PTHR33353:SF10">
    <property type="entry name" value="ENDO-BETA-1,4-GLUCANASE D"/>
    <property type="match status" value="1"/>
</dbReference>
<comment type="catalytic activity">
    <reaction evidence="14">
        <text>[(1-&gt;4)-beta-D-glucosyl]n+m + reduced acceptor + O2 = 4-dehydro-beta-D-glucosyl-[(1-&gt;4)-beta-D-glucosyl]n-1 + [(1-&gt;4)-beta-D-glucosyl]m + acceptor + H2O.</text>
        <dbReference type="EC" id="1.14.99.56"/>
    </reaction>
</comment>
<feature type="compositionally biased region" description="Basic residues" evidence="16">
    <location>
        <begin position="336"/>
        <end position="354"/>
    </location>
</feature>
<comment type="caution">
    <text evidence="19">The sequence shown here is derived from an EMBL/GenBank/DDBJ whole genome shotgun (WGS) entry which is preliminary data.</text>
</comment>
<evidence type="ECO:0000256" key="14">
    <source>
        <dbReference type="ARBA" id="ARBA00045077"/>
    </source>
</evidence>
<dbReference type="STRING" id="1306861.A0A4U6XBT3"/>
<keyword evidence="10" id="KW-1015">Disulfide bond</keyword>
<feature type="compositionally biased region" description="Acidic residues" evidence="16">
    <location>
        <begin position="315"/>
        <end position="331"/>
    </location>
</feature>
<dbReference type="Proteomes" id="UP000310108">
    <property type="component" value="Unassembled WGS sequence"/>
</dbReference>
<evidence type="ECO:0000256" key="6">
    <source>
        <dbReference type="ARBA" id="ARBA00023001"/>
    </source>
</evidence>
<dbReference type="AlphaFoldDB" id="A0A4U6XBT3"/>
<keyword evidence="6" id="KW-0136">Cellulose degradation</keyword>
<reference evidence="19 20" key="1">
    <citation type="journal article" date="2019" name="PLoS ONE">
        <title>Comparative genome analysis indicates high evolutionary potential of pathogenicity genes in Colletotrichum tanaceti.</title>
        <authorList>
            <person name="Lelwala R.V."/>
            <person name="Korhonen P.K."/>
            <person name="Young N.D."/>
            <person name="Scott J.B."/>
            <person name="Ades P.A."/>
            <person name="Gasser R.B."/>
            <person name="Taylor P.W.J."/>
        </authorList>
    </citation>
    <scope>NUCLEOTIDE SEQUENCE [LARGE SCALE GENOMIC DNA]</scope>
    <source>
        <strain evidence="19">BRIP57314</strain>
    </source>
</reference>
<evidence type="ECO:0000256" key="9">
    <source>
        <dbReference type="ARBA" id="ARBA00023033"/>
    </source>
</evidence>
<comment type="subcellular location">
    <subcellularLocation>
        <location evidence="2">Secreted</location>
    </subcellularLocation>
</comment>
<dbReference type="Pfam" id="PF03443">
    <property type="entry name" value="AA9"/>
    <property type="match status" value="1"/>
</dbReference>
<evidence type="ECO:0000256" key="15">
    <source>
        <dbReference type="ARBA" id="ARBA00047174"/>
    </source>
</evidence>
<dbReference type="GO" id="GO:0030245">
    <property type="term" value="P:cellulose catabolic process"/>
    <property type="evidence" value="ECO:0007669"/>
    <property type="project" value="UniProtKB-KW"/>
</dbReference>